<dbReference type="EMBL" id="AXCM01001525">
    <property type="status" value="NOT_ANNOTATED_CDS"/>
    <property type="molecule type" value="Genomic_DNA"/>
</dbReference>
<reference evidence="1" key="2">
    <citation type="submission" date="2020-05" db="UniProtKB">
        <authorList>
            <consortium name="EnsemblMetazoa"/>
        </authorList>
    </citation>
    <scope>IDENTIFICATION</scope>
    <source>
        <strain evidence="1">A-37</strain>
    </source>
</reference>
<sequence length="63" mass="6856">MLEGIAKLNVNSNYFPCGCHIRTLLDSPLENGSNTEHDGAPAILMHGFDFSTLTATARHHTNC</sequence>
<dbReference type="EMBL" id="AXCM01001526">
    <property type="status" value="NOT_ANNOTATED_CDS"/>
    <property type="molecule type" value="Genomic_DNA"/>
</dbReference>
<dbReference type="Proteomes" id="UP000075883">
    <property type="component" value="Unassembled WGS sequence"/>
</dbReference>
<accession>A0A182MTH6</accession>
<reference evidence="2" key="1">
    <citation type="submission" date="2013-09" db="EMBL/GenBank/DDBJ databases">
        <title>The Genome Sequence of Anopheles culicifacies species A.</title>
        <authorList>
            <consortium name="The Broad Institute Genomics Platform"/>
            <person name="Neafsey D.E."/>
            <person name="Besansky N."/>
            <person name="Howell P."/>
            <person name="Walton C."/>
            <person name="Young S.K."/>
            <person name="Zeng Q."/>
            <person name="Gargeya S."/>
            <person name="Fitzgerald M."/>
            <person name="Haas B."/>
            <person name="Abouelleil A."/>
            <person name="Allen A.W."/>
            <person name="Alvarado L."/>
            <person name="Arachchi H.M."/>
            <person name="Berlin A.M."/>
            <person name="Chapman S.B."/>
            <person name="Gainer-Dewar J."/>
            <person name="Goldberg J."/>
            <person name="Griggs A."/>
            <person name="Gujja S."/>
            <person name="Hansen M."/>
            <person name="Howarth C."/>
            <person name="Imamovic A."/>
            <person name="Ireland A."/>
            <person name="Larimer J."/>
            <person name="McCowan C."/>
            <person name="Murphy C."/>
            <person name="Pearson M."/>
            <person name="Poon T.W."/>
            <person name="Priest M."/>
            <person name="Roberts A."/>
            <person name="Saif S."/>
            <person name="Shea T."/>
            <person name="Sisk P."/>
            <person name="Sykes S."/>
            <person name="Wortman J."/>
            <person name="Nusbaum C."/>
            <person name="Birren B."/>
        </authorList>
    </citation>
    <scope>NUCLEOTIDE SEQUENCE [LARGE SCALE GENOMIC DNA]</scope>
    <source>
        <strain evidence="2">A-37</strain>
    </source>
</reference>
<dbReference type="EnsemblMetazoa" id="ACUA025897-RA">
    <property type="protein sequence ID" value="ACUA025897-PA"/>
    <property type="gene ID" value="ACUA025897"/>
</dbReference>
<dbReference type="EMBL" id="AXCM01001524">
    <property type="status" value="NOT_ANNOTATED_CDS"/>
    <property type="molecule type" value="Genomic_DNA"/>
</dbReference>
<evidence type="ECO:0000313" key="2">
    <source>
        <dbReference type="Proteomes" id="UP000075883"/>
    </source>
</evidence>
<evidence type="ECO:0000313" key="1">
    <source>
        <dbReference type="EnsemblMetazoa" id="ACUA025897-PA"/>
    </source>
</evidence>
<keyword evidence="2" id="KW-1185">Reference proteome</keyword>
<protein>
    <submittedName>
        <fullName evidence="1">Uncharacterized protein</fullName>
    </submittedName>
</protein>
<proteinExistence type="predicted"/>
<name>A0A182MTH6_9DIPT</name>
<dbReference type="VEuPathDB" id="VectorBase:ACUA025897"/>
<organism evidence="1 2">
    <name type="scientific">Anopheles culicifacies</name>
    <dbReference type="NCBI Taxonomy" id="139723"/>
    <lineage>
        <taxon>Eukaryota</taxon>
        <taxon>Metazoa</taxon>
        <taxon>Ecdysozoa</taxon>
        <taxon>Arthropoda</taxon>
        <taxon>Hexapoda</taxon>
        <taxon>Insecta</taxon>
        <taxon>Pterygota</taxon>
        <taxon>Neoptera</taxon>
        <taxon>Endopterygota</taxon>
        <taxon>Diptera</taxon>
        <taxon>Nematocera</taxon>
        <taxon>Culicoidea</taxon>
        <taxon>Culicidae</taxon>
        <taxon>Anophelinae</taxon>
        <taxon>Anopheles</taxon>
        <taxon>culicifacies species complex</taxon>
    </lineage>
</organism>
<dbReference type="AlphaFoldDB" id="A0A182MTH6"/>